<evidence type="ECO:0000256" key="3">
    <source>
        <dbReference type="ARBA" id="ARBA00023082"/>
    </source>
</evidence>
<feature type="domain" description="RNA polymerase sigma factor 70 region 4 type 2" evidence="7">
    <location>
        <begin position="107"/>
        <end position="157"/>
    </location>
</feature>
<organism evidence="8 9">
    <name type="scientific">Metabacillus litoralis</name>
    <dbReference type="NCBI Taxonomy" id="152268"/>
    <lineage>
        <taxon>Bacteria</taxon>
        <taxon>Bacillati</taxon>
        <taxon>Bacillota</taxon>
        <taxon>Bacilli</taxon>
        <taxon>Bacillales</taxon>
        <taxon>Bacillaceae</taxon>
        <taxon>Metabacillus</taxon>
    </lineage>
</organism>
<proteinExistence type="inferred from homology"/>
<dbReference type="InterPro" id="IPR014284">
    <property type="entry name" value="RNA_pol_sigma-70_dom"/>
</dbReference>
<dbReference type="NCBIfam" id="TIGR02937">
    <property type="entry name" value="sigma70-ECF"/>
    <property type="match status" value="1"/>
</dbReference>
<dbReference type="OrthoDB" id="2381154at2"/>
<dbReference type="InterPro" id="IPR039425">
    <property type="entry name" value="RNA_pol_sigma-70-like"/>
</dbReference>
<evidence type="ECO:0000259" key="7">
    <source>
        <dbReference type="Pfam" id="PF08281"/>
    </source>
</evidence>
<gene>
    <name evidence="8" type="ORF">A6K24_19370</name>
</gene>
<dbReference type="Pfam" id="PF08281">
    <property type="entry name" value="Sigma70_r4_2"/>
    <property type="match status" value="1"/>
</dbReference>
<name>A0A179T150_9BACI</name>
<comment type="similarity">
    <text evidence="1">Belongs to the sigma-70 factor family. ECF subfamily.</text>
</comment>
<dbReference type="InterPro" id="IPR013249">
    <property type="entry name" value="RNA_pol_sigma70_r4_t2"/>
</dbReference>
<evidence type="ECO:0000313" key="9">
    <source>
        <dbReference type="Proteomes" id="UP000078534"/>
    </source>
</evidence>
<dbReference type="Pfam" id="PF04542">
    <property type="entry name" value="Sigma70_r2"/>
    <property type="match status" value="1"/>
</dbReference>
<protein>
    <recommendedName>
        <fullName evidence="10">RNA polymerase subunit sigma</fullName>
    </recommendedName>
</protein>
<dbReference type="EMBL" id="LWSG01000008">
    <property type="protein sequence ID" value="OAS87605.1"/>
    <property type="molecule type" value="Genomic_DNA"/>
</dbReference>
<comment type="caution">
    <text evidence="8">The sequence shown here is derived from an EMBL/GenBank/DDBJ whole genome shotgun (WGS) entry which is preliminary data.</text>
</comment>
<reference evidence="9" key="1">
    <citation type="submission" date="2016-04" db="EMBL/GenBank/DDBJ databases">
        <authorList>
            <person name="Lyu Z."/>
            <person name="Lyu W."/>
        </authorList>
    </citation>
    <scope>NUCLEOTIDE SEQUENCE [LARGE SCALE GENOMIC DNA]</scope>
    <source>
        <strain evidence="9">C44</strain>
    </source>
</reference>
<dbReference type="GO" id="GO:0006352">
    <property type="term" value="P:DNA-templated transcription initiation"/>
    <property type="evidence" value="ECO:0007669"/>
    <property type="project" value="InterPro"/>
</dbReference>
<evidence type="ECO:0000256" key="2">
    <source>
        <dbReference type="ARBA" id="ARBA00023015"/>
    </source>
</evidence>
<dbReference type="STRING" id="152268.A6K24_19370"/>
<dbReference type="AlphaFoldDB" id="A0A179T150"/>
<keyword evidence="9" id="KW-1185">Reference proteome</keyword>
<dbReference type="SUPFAM" id="SSF88946">
    <property type="entry name" value="Sigma2 domain of RNA polymerase sigma factors"/>
    <property type="match status" value="1"/>
</dbReference>
<evidence type="ECO:0000256" key="1">
    <source>
        <dbReference type="ARBA" id="ARBA00010641"/>
    </source>
</evidence>
<dbReference type="GO" id="GO:0003677">
    <property type="term" value="F:DNA binding"/>
    <property type="evidence" value="ECO:0007669"/>
    <property type="project" value="UniProtKB-KW"/>
</dbReference>
<keyword evidence="2" id="KW-0805">Transcription regulation</keyword>
<dbReference type="InterPro" id="IPR013325">
    <property type="entry name" value="RNA_pol_sigma_r2"/>
</dbReference>
<evidence type="ECO:0000313" key="8">
    <source>
        <dbReference type="EMBL" id="OAS87605.1"/>
    </source>
</evidence>
<dbReference type="PANTHER" id="PTHR43133:SF8">
    <property type="entry name" value="RNA POLYMERASE SIGMA FACTOR HI_1459-RELATED"/>
    <property type="match status" value="1"/>
</dbReference>
<keyword evidence="5" id="KW-0804">Transcription</keyword>
<evidence type="ECO:0008006" key="10">
    <source>
        <dbReference type="Google" id="ProtNLM"/>
    </source>
</evidence>
<evidence type="ECO:0000259" key="6">
    <source>
        <dbReference type="Pfam" id="PF04542"/>
    </source>
</evidence>
<accession>A0A179T150</accession>
<evidence type="ECO:0000256" key="5">
    <source>
        <dbReference type="ARBA" id="ARBA00023163"/>
    </source>
</evidence>
<evidence type="ECO:0000256" key="4">
    <source>
        <dbReference type="ARBA" id="ARBA00023125"/>
    </source>
</evidence>
<keyword evidence="3" id="KW-0731">Sigma factor</keyword>
<dbReference type="InterPro" id="IPR036388">
    <property type="entry name" value="WH-like_DNA-bd_sf"/>
</dbReference>
<keyword evidence="4" id="KW-0238">DNA-binding</keyword>
<sequence>MQSNVMKELKLRARVKIEDYIPALVAYCRFLTNSSWDGEDIAQETVMKAIEAYGQKTELISPALLKRIAYNHWIDTVRKRKKETLESDITYNEAKYERTVEDAFDIVQYLVKHFTPKQAVILFLKEAFCYRSSEIANILGTTEMAVKSILHRLRKRIENNGGNGLTLIWEKEEEQLLSELFYEALTLQDPTALIRNIPTFHSLMKEAVAPVPSKTLSPSSGLCMAA</sequence>
<dbReference type="Gene3D" id="1.10.10.10">
    <property type="entry name" value="Winged helix-like DNA-binding domain superfamily/Winged helix DNA-binding domain"/>
    <property type="match status" value="1"/>
</dbReference>
<dbReference type="InterPro" id="IPR007627">
    <property type="entry name" value="RNA_pol_sigma70_r2"/>
</dbReference>
<feature type="domain" description="RNA polymerase sigma-70 region 2" evidence="6">
    <location>
        <begin position="17"/>
        <end position="82"/>
    </location>
</feature>
<dbReference type="InterPro" id="IPR013324">
    <property type="entry name" value="RNA_pol_sigma_r3/r4-like"/>
</dbReference>
<dbReference type="Gene3D" id="1.10.1740.10">
    <property type="match status" value="1"/>
</dbReference>
<dbReference type="RefSeq" id="WP_066329760.1">
    <property type="nucleotide sequence ID" value="NZ_LWSG01000008.1"/>
</dbReference>
<dbReference type="PANTHER" id="PTHR43133">
    <property type="entry name" value="RNA POLYMERASE ECF-TYPE SIGMA FACTO"/>
    <property type="match status" value="1"/>
</dbReference>
<dbReference type="SUPFAM" id="SSF88659">
    <property type="entry name" value="Sigma3 and sigma4 domains of RNA polymerase sigma factors"/>
    <property type="match status" value="1"/>
</dbReference>
<dbReference type="Proteomes" id="UP000078534">
    <property type="component" value="Unassembled WGS sequence"/>
</dbReference>
<dbReference type="GO" id="GO:0016987">
    <property type="term" value="F:sigma factor activity"/>
    <property type="evidence" value="ECO:0007669"/>
    <property type="project" value="UniProtKB-KW"/>
</dbReference>